<dbReference type="InterPro" id="IPR002893">
    <property type="entry name" value="Znf_MYND"/>
</dbReference>
<proteinExistence type="predicted"/>
<keyword evidence="7" id="KW-1185">Reference proteome</keyword>
<evidence type="ECO:0000256" key="1">
    <source>
        <dbReference type="ARBA" id="ARBA00022723"/>
    </source>
</evidence>
<feature type="domain" description="MYND-type" evidence="5">
    <location>
        <begin position="136"/>
        <end position="176"/>
    </location>
</feature>
<dbReference type="EMBL" id="JBFTWV010000025">
    <property type="protein sequence ID" value="KAL2796626.1"/>
    <property type="molecule type" value="Genomic_DNA"/>
</dbReference>
<keyword evidence="1" id="KW-0479">Metal-binding</keyword>
<sequence>MSEAQCLSGSSFARSLKSVDLQKKSQTTKPFCHLHEPVFPSTRFFLFNPSPLYLHCLSFTSRSSPFEYSQDSKNAPRKLSRPLLGAVRSVLKSGGDGVEVADVAMVKTLPIQIDQFMNLNRNVLHYNSVEDGKGLCNGCLRRKTCLHRCSNCRLFWYCSNICQNEGYNKKYHKEICKILCDTHVQALFHGSWEQLDILQSFVLQGQRGAKNDKGSHLGFVLREMGHFLKV</sequence>
<evidence type="ECO:0000313" key="7">
    <source>
        <dbReference type="Proteomes" id="UP001610563"/>
    </source>
</evidence>
<evidence type="ECO:0000256" key="2">
    <source>
        <dbReference type="ARBA" id="ARBA00022771"/>
    </source>
</evidence>
<evidence type="ECO:0000259" key="5">
    <source>
        <dbReference type="PROSITE" id="PS50865"/>
    </source>
</evidence>
<keyword evidence="2 4" id="KW-0863">Zinc-finger</keyword>
<evidence type="ECO:0000313" key="6">
    <source>
        <dbReference type="EMBL" id="KAL2796626.1"/>
    </source>
</evidence>
<keyword evidence="3" id="KW-0862">Zinc</keyword>
<dbReference type="SUPFAM" id="SSF144232">
    <property type="entry name" value="HIT/MYND zinc finger-like"/>
    <property type="match status" value="1"/>
</dbReference>
<reference evidence="6 7" key="1">
    <citation type="submission" date="2024-07" db="EMBL/GenBank/DDBJ databases">
        <title>Section-level genome sequencing and comparative genomics of Aspergillus sections Usti and Cavernicolus.</title>
        <authorList>
            <consortium name="Lawrence Berkeley National Laboratory"/>
            <person name="Nybo J.L."/>
            <person name="Vesth T.C."/>
            <person name="Theobald S."/>
            <person name="Frisvad J.C."/>
            <person name="Larsen T.O."/>
            <person name="Kjaerboelling I."/>
            <person name="Rothschild-Mancinelli K."/>
            <person name="Lyhne E.K."/>
            <person name="Kogle M.E."/>
            <person name="Barry K."/>
            <person name="Clum A."/>
            <person name="Na H."/>
            <person name="Ledsgaard L."/>
            <person name="Lin J."/>
            <person name="Lipzen A."/>
            <person name="Kuo A."/>
            <person name="Riley R."/>
            <person name="Mondo S."/>
            <person name="Labutti K."/>
            <person name="Haridas S."/>
            <person name="Pangalinan J."/>
            <person name="Salamov A.A."/>
            <person name="Simmons B.A."/>
            <person name="Magnuson J.K."/>
            <person name="Chen J."/>
            <person name="Drula E."/>
            <person name="Henrissat B."/>
            <person name="Wiebenga A."/>
            <person name="Lubbers R.J."/>
            <person name="Gomes A.C."/>
            <person name="Makela M.R."/>
            <person name="Stajich J."/>
            <person name="Grigoriev I.V."/>
            <person name="Mortensen U.H."/>
            <person name="De Vries R.P."/>
            <person name="Baker S.E."/>
            <person name="Andersen M.R."/>
        </authorList>
    </citation>
    <scope>NUCLEOTIDE SEQUENCE [LARGE SCALE GENOMIC DNA]</scope>
    <source>
        <strain evidence="6 7">CBS 209.92</strain>
    </source>
</reference>
<dbReference type="Proteomes" id="UP001610563">
    <property type="component" value="Unassembled WGS sequence"/>
</dbReference>
<dbReference type="Gene3D" id="6.10.140.2220">
    <property type="match status" value="1"/>
</dbReference>
<accession>A0ABR4GC89</accession>
<comment type="caution">
    <text evidence="6">The sequence shown here is derived from an EMBL/GenBank/DDBJ whole genome shotgun (WGS) entry which is preliminary data.</text>
</comment>
<evidence type="ECO:0000256" key="4">
    <source>
        <dbReference type="PROSITE-ProRule" id="PRU00134"/>
    </source>
</evidence>
<organism evidence="6 7">
    <name type="scientific">Aspergillus keveii</name>
    <dbReference type="NCBI Taxonomy" id="714993"/>
    <lineage>
        <taxon>Eukaryota</taxon>
        <taxon>Fungi</taxon>
        <taxon>Dikarya</taxon>
        <taxon>Ascomycota</taxon>
        <taxon>Pezizomycotina</taxon>
        <taxon>Eurotiomycetes</taxon>
        <taxon>Eurotiomycetidae</taxon>
        <taxon>Eurotiales</taxon>
        <taxon>Aspergillaceae</taxon>
        <taxon>Aspergillus</taxon>
        <taxon>Aspergillus subgen. Nidulantes</taxon>
    </lineage>
</organism>
<name>A0ABR4GC89_9EURO</name>
<dbReference type="Pfam" id="PF01753">
    <property type="entry name" value="zf-MYND"/>
    <property type="match status" value="1"/>
</dbReference>
<dbReference type="Gene3D" id="1.10.220.160">
    <property type="match status" value="1"/>
</dbReference>
<evidence type="ECO:0000256" key="3">
    <source>
        <dbReference type="ARBA" id="ARBA00022833"/>
    </source>
</evidence>
<dbReference type="PROSITE" id="PS50865">
    <property type="entry name" value="ZF_MYND_2"/>
    <property type="match status" value="1"/>
</dbReference>
<dbReference type="PROSITE" id="PS01360">
    <property type="entry name" value="ZF_MYND_1"/>
    <property type="match status" value="1"/>
</dbReference>
<protein>
    <recommendedName>
        <fullName evidence="5">MYND-type domain-containing protein</fullName>
    </recommendedName>
</protein>
<gene>
    <name evidence="6" type="ORF">BJX66DRAFT_335872</name>
</gene>